<dbReference type="SUPFAM" id="SSF53613">
    <property type="entry name" value="Ribokinase-like"/>
    <property type="match status" value="1"/>
</dbReference>
<name>A0A2A7U303_EDWTA</name>
<evidence type="ECO:0000313" key="5">
    <source>
        <dbReference type="Proteomes" id="UP000219788"/>
    </source>
</evidence>
<dbReference type="Pfam" id="PF00294">
    <property type="entry name" value="PfkB"/>
    <property type="match status" value="1"/>
</dbReference>
<proteinExistence type="predicted"/>
<dbReference type="InterPro" id="IPR029056">
    <property type="entry name" value="Ribokinase-like"/>
</dbReference>
<dbReference type="Proteomes" id="UP000219788">
    <property type="component" value="Unassembled WGS sequence"/>
</dbReference>
<evidence type="ECO:0000259" key="3">
    <source>
        <dbReference type="Pfam" id="PF00294"/>
    </source>
</evidence>
<dbReference type="Gene3D" id="3.40.1190.20">
    <property type="match status" value="1"/>
</dbReference>
<keyword evidence="2 4" id="KW-0418">Kinase</keyword>
<comment type="caution">
    <text evidence="4">The sequence shown here is derived from an EMBL/GenBank/DDBJ whole genome shotgun (WGS) entry which is preliminary data.</text>
</comment>
<protein>
    <submittedName>
        <fullName evidence="4">Ribokinase</fullName>
    </submittedName>
</protein>
<keyword evidence="1" id="KW-0808">Transferase</keyword>
<evidence type="ECO:0000256" key="1">
    <source>
        <dbReference type="ARBA" id="ARBA00022679"/>
    </source>
</evidence>
<dbReference type="InterPro" id="IPR011611">
    <property type="entry name" value="PfkB_dom"/>
</dbReference>
<evidence type="ECO:0000313" key="4">
    <source>
        <dbReference type="EMBL" id="PEH72792.1"/>
    </source>
</evidence>
<dbReference type="GO" id="GO:0005829">
    <property type="term" value="C:cytosol"/>
    <property type="evidence" value="ECO:0007669"/>
    <property type="project" value="TreeGrafter"/>
</dbReference>
<dbReference type="InterPro" id="IPR002173">
    <property type="entry name" value="Carboh/pur_kinase_PfkB_CS"/>
</dbReference>
<dbReference type="EMBL" id="PDDV01000013">
    <property type="protein sequence ID" value="PEH72792.1"/>
    <property type="molecule type" value="Genomic_DNA"/>
</dbReference>
<feature type="domain" description="Carbohydrate kinase PfkB" evidence="3">
    <location>
        <begin position="10"/>
        <end position="294"/>
    </location>
</feature>
<dbReference type="GO" id="GO:0016301">
    <property type="term" value="F:kinase activity"/>
    <property type="evidence" value="ECO:0007669"/>
    <property type="project" value="UniProtKB-KW"/>
</dbReference>
<reference evidence="5" key="1">
    <citation type="submission" date="2017-09" db="EMBL/GenBank/DDBJ databases">
        <title>FDA dAtabase for Regulatory Grade micrObial Sequences (FDA-ARGOS): Supporting development and validation of Infectious Disease Dx tests.</title>
        <authorList>
            <person name="Goldberg B."/>
            <person name="Campos J."/>
            <person name="Tallon L."/>
            <person name="Sadzewicz L."/>
            <person name="Ott S."/>
            <person name="Zhao X."/>
            <person name="Nagaraj S."/>
            <person name="Vavikolanu K."/>
            <person name="Aluvathingal J."/>
            <person name="Nadendla S."/>
            <person name="Geyer C."/>
            <person name="Sichtig H."/>
        </authorList>
    </citation>
    <scope>NUCLEOTIDE SEQUENCE [LARGE SCALE GENOMIC DNA]</scope>
    <source>
        <strain evidence="5">FDAARGOS_370</strain>
    </source>
</reference>
<organism evidence="4 5">
    <name type="scientific">Edwardsiella tarda</name>
    <dbReference type="NCBI Taxonomy" id="636"/>
    <lineage>
        <taxon>Bacteria</taxon>
        <taxon>Pseudomonadati</taxon>
        <taxon>Pseudomonadota</taxon>
        <taxon>Gammaproteobacteria</taxon>
        <taxon>Enterobacterales</taxon>
        <taxon>Hafniaceae</taxon>
        <taxon>Edwardsiella</taxon>
    </lineage>
</organism>
<dbReference type="STRING" id="636.AAW15_08505"/>
<sequence>MTALMTPRPVLVIGGAIGDLILTLPRLPLRGEDIAAEEGGRAIGGCAFNVARALRRLDLPVINGMPVGNGPWGALAEQAMAALALPVLLRDSQRDNGWCLACVEADGERTFISIAGCETHWSHEQLAHLPLPPGALVYLSGYELAEAHCQALRDWLYRLPAHCTLLLDPGPRLPALPAELWDRLPTGSVLTLNRDEIAQLCGEGDPVAAAADFARRHAIHLICRLDANGAWLCSPEGGQSHLPAYAVQVADTIGAGDAHCGGVLAGLALGLTLHQAVDLGNRVAAYVVSRPGPDGAPTRAQLQHAFPQAAPLL</sequence>
<dbReference type="RefSeq" id="WP_098143239.1">
    <property type="nucleotide sequence ID" value="NZ_AP028090.1"/>
</dbReference>
<dbReference type="PANTHER" id="PTHR10584">
    <property type="entry name" value="SUGAR KINASE"/>
    <property type="match status" value="1"/>
</dbReference>
<dbReference type="AlphaFoldDB" id="A0A2A7U303"/>
<dbReference type="OrthoDB" id="9792663at2"/>
<accession>A0A2A7U303</accession>
<dbReference type="PANTHER" id="PTHR10584:SF166">
    <property type="entry name" value="RIBOKINASE"/>
    <property type="match status" value="1"/>
</dbReference>
<gene>
    <name evidence="4" type="ORF">CRM76_13040</name>
</gene>
<dbReference type="PROSITE" id="PS00584">
    <property type="entry name" value="PFKB_KINASES_2"/>
    <property type="match status" value="1"/>
</dbReference>
<evidence type="ECO:0000256" key="2">
    <source>
        <dbReference type="ARBA" id="ARBA00022777"/>
    </source>
</evidence>